<feature type="transmembrane region" description="Helical" evidence="1">
    <location>
        <begin position="429"/>
        <end position="449"/>
    </location>
</feature>
<feature type="transmembrane region" description="Helical" evidence="1">
    <location>
        <begin position="177"/>
        <end position="194"/>
    </location>
</feature>
<feature type="transmembrane region" description="Helical" evidence="1">
    <location>
        <begin position="478"/>
        <end position="503"/>
    </location>
</feature>
<feature type="transmembrane region" description="Helical" evidence="1">
    <location>
        <begin position="58"/>
        <end position="79"/>
    </location>
</feature>
<dbReference type="Proteomes" id="UP001497602">
    <property type="component" value="Unassembled WGS sequence"/>
</dbReference>
<evidence type="ECO:0008006" key="4">
    <source>
        <dbReference type="Google" id="ProtNLM"/>
    </source>
</evidence>
<keyword evidence="1" id="KW-1133">Transmembrane helix</keyword>
<feature type="transmembrane region" description="Helical" evidence="1">
    <location>
        <begin position="150"/>
        <end position="172"/>
    </location>
</feature>
<evidence type="ECO:0000313" key="2">
    <source>
        <dbReference type="EMBL" id="CAL2104998.1"/>
    </source>
</evidence>
<evidence type="ECO:0000313" key="3">
    <source>
        <dbReference type="Proteomes" id="UP001497602"/>
    </source>
</evidence>
<feature type="transmembrane region" description="Helical" evidence="1">
    <location>
        <begin position="114"/>
        <end position="135"/>
    </location>
</feature>
<feature type="transmembrane region" description="Helical" evidence="1">
    <location>
        <begin position="18"/>
        <end position="35"/>
    </location>
</feature>
<feature type="transmembrane region" description="Helical" evidence="1">
    <location>
        <begin position="396"/>
        <end position="417"/>
    </location>
</feature>
<dbReference type="RefSeq" id="WP_348736749.1">
    <property type="nucleotide sequence ID" value="NZ_CAXJRC010000002.1"/>
</dbReference>
<accession>A0ABM9PHB9</accession>
<feature type="transmembrane region" description="Helical" evidence="1">
    <location>
        <begin position="260"/>
        <end position="280"/>
    </location>
</feature>
<organism evidence="2 3">
    <name type="scientific">Tenacibaculum vairaonense</name>
    <dbReference type="NCBI Taxonomy" id="3137860"/>
    <lineage>
        <taxon>Bacteria</taxon>
        <taxon>Pseudomonadati</taxon>
        <taxon>Bacteroidota</taxon>
        <taxon>Flavobacteriia</taxon>
        <taxon>Flavobacteriales</taxon>
        <taxon>Flavobacteriaceae</taxon>
        <taxon>Tenacibaculum</taxon>
    </lineage>
</organism>
<name>A0ABM9PHB9_9FLAO</name>
<dbReference type="EMBL" id="CAXJRC010000002">
    <property type="protein sequence ID" value="CAL2104998.1"/>
    <property type="molecule type" value="Genomic_DNA"/>
</dbReference>
<gene>
    <name evidence="2" type="ORF">T190115A13A_110134</name>
</gene>
<keyword evidence="3" id="KW-1185">Reference proteome</keyword>
<feature type="transmembrane region" description="Helical" evidence="1">
    <location>
        <begin position="333"/>
        <end position="351"/>
    </location>
</feature>
<comment type="caution">
    <text evidence="2">The sequence shown here is derived from an EMBL/GenBank/DDBJ whole genome shotgun (WGS) entry which is preliminary data.</text>
</comment>
<protein>
    <recommendedName>
        <fullName evidence="4">ABC transporter permease</fullName>
    </recommendedName>
</protein>
<evidence type="ECO:0000256" key="1">
    <source>
        <dbReference type="SAM" id="Phobius"/>
    </source>
</evidence>
<keyword evidence="1" id="KW-0812">Transmembrane</keyword>
<reference evidence="2 3" key="1">
    <citation type="submission" date="2024-05" db="EMBL/GenBank/DDBJ databases">
        <authorList>
            <person name="Duchaud E."/>
        </authorList>
    </citation>
    <scope>NUCLEOTIDE SEQUENCE [LARGE SCALE GENOMIC DNA]</scope>
    <source>
        <strain evidence="2">Ena-SAMPLE-TAB-13-05-2024-13:56:06:370-140305</strain>
    </source>
</reference>
<sequence length="509" mass="58173">MNFLSIIIYDFLQRSRTYSFLITLCASLAIAYTFVPEPNASYSTIRIGEYVGYYNAPWFGYVTAIMTSIFLSLIGFYLVNGTIQKDFNTKIGQIIASSSISNFTYLFSKVLSNFLLLFSIVFIVFTMSIILFFLYNDGFPFDLLSFLKPYFFITIPAMFLIASIAVIFEVIFRNKSILQNIVFFFTFTLLVSSLPKNNYNLDFLGSKIVIHQMEQKILEVSKNTTEKGLTIGYVLGNISESKKFNFEGISFPISFLISRLLGVLICLIAIYIISFIFHRFNLREIINRKKNLIVHIKNHASLNLQSLPKATINYSIFPLIKTEFLLLLRKGKVYWLWINLIGMILLAVLPIKTGHSIVLPILWFLQVHRISDLTIKEITNNTHLFSFVSYLPLRRVLSSQFIAGFLLMLTLSIPLLVKTIVLGQNFSAISIVIGSLFIVSLSSCIGMFFKNKKVFEVVFFMITYANLNSIPFTDYFGAIYMSSSILFGILISSLLLIAFSFLVRKRQLI</sequence>
<keyword evidence="1" id="KW-0472">Membrane</keyword>
<proteinExistence type="predicted"/>